<feature type="compositionally biased region" description="Low complexity" evidence="2">
    <location>
        <begin position="252"/>
        <end position="268"/>
    </location>
</feature>
<reference evidence="3" key="2">
    <citation type="submission" date="2023-05" db="EMBL/GenBank/DDBJ databases">
        <authorList>
            <consortium name="Lawrence Berkeley National Laboratory"/>
            <person name="Steindorff A."/>
            <person name="Hensen N."/>
            <person name="Bonometti L."/>
            <person name="Westerberg I."/>
            <person name="Brannstrom I.O."/>
            <person name="Guillou S."/>
            <person name="Cros-Aarteil S."/>
            <person name="Calhoun S."/>
            <person name="Haridas S."/>
            <person name="Kuo A."/>
            <person name="Mondo S."/>
            <person name="Pangilinan J."/>
            <person name="Riley R."/>
            <person name="Labutti K."/>
            <person name="Andreopoulos B."/>
            <person name="Lipzen A."/>
            <person name="Chen C."/>
            <person name="Yanf M."/>
            <person name="Daum C."/>
            <person name="Ng V."/>
            <person name="Clum A."/>
            <person name="Ohm R."/>
            <person name="Martin F."/>
            <person name="Silar P."/>
            <person name="Natvig D."/>
            <person name="Lalanne C."/>
            <person name="Gautier V."/>
            <person name="Ament-Velasquez S.L."/>
            <person name="Kruys A."/>
            <person name="Hutchinson M.I."/>
            <person name="Powell A.J."/>
            <person name="Barry K."/>
            <person name="Miller A.N."/>
            <person name="Grigoriev I.V."/>
            <person name="Debuchy R."/>
            <person name="Gladieux P."/>
            <person name="Thoren M.H."/>
            <person name="Johannesson H."/>
        </authorList>
    </citation>
    <scope>NUCLEOTIDE SEQUENCE</scope>
    <source>
        <strain evidence="3">PSN243</strain>
    </source>
</reference>
<accession>A0AAV9GX32</accession>
<evidence type="ECO:0000313" key="4">
    <source>
        <dbReference type="Proteomes" id="UP001321760"/>
    </source>
</evidence>
<sequence>MSSQLSDTSTLFERPLSDSQLSSQLSDFLTGSQPDPLKPDNLQNALSSGWASYLNAQHTGREVATLKRHLDEQVRQLSSSLTLMKRDFLDHQRLVTTTVAEAKEISEQLRSELRQLGPLRDALPPLRQEVRSNQEQVTNAIADMAERVGMLQGKMEGTDIVVSADINSIRQQYSTALEAIRSLQEEIRGLRAEKIAVEQKVAAIESQVGTIDARQELPEGGIELLNRLLLRQDELVHALEGLGNEINPAQDPSGNNANHPSGNNANHPSGEDDDALPCTVVNTQPPPETGNRTLSAKTPSPQTRRRRASNESRKSETKRAPPPPGSDLKTLLLHYREEYERKRPMSEVTFIWTFIDAIDDRALSTHVQTSLAAVSPRWVSVMPNLRRRPSGRYISIRKGLRWKDFQKALLKMPPMSASKKAEEVTRE</sequence>
<organism evidence="3 4">
    <name type="scientific">Podospora aff. communis PSN243</name>
    <dbReference type="NCBI Taxonomy" id="3040156"/>
    <lineage>
        <taxon>Eukaryota</taxon>
        <taxon>Fungi</taxon>
        <taxon>Dikarya</taxon>
        <taxon>Ascomycota</taxon>
        <taxon>Pezizomycotina</taxon>
        <taxon>Sordariomycetes</taxon>
        <taxon>Sordariomycetidae</taxon>
        <taxon>Sordariales</taxon>
        <taxon>Podosporaceae</taxon>
        <taxon>Podospora</taxon>
    </lineage>
</organism>
<proteinExistence type="predicted"/>
<feature type="compositionally biased region" description="Basic and acidic residues" evidence="2">
    <location>
        <begin position="308"/>
        <end position="319"/>
    </location>
</feature>
<reference evidence="3" key="1">
    <citation type="journal article" date="2023" name="Mol. Phylogenet. Evol.">
        <title>Genome-scale phylogeny and comparative genomics of the fungal order Sordariales.</title>
        <authorList>
            <person name="Hensen N."/>
            <person name="Bonometti L."/>
            <person name="Westerberg I."/>
            <person name="Brannstrom I.O."/>
            <person name="Guillou S."/>
            <person name="Cros-Aarteil S."/>
            <person name="Calhoun S."/>
            <person name="Haridas S."/>
            <person name="Kuo A."/>
            <person name="Mondo S."/>
            <person name="Pangilinan J."/>
            <person name="Riley R."/>
            <person name="LaButti K."/>
            <person name="Andreopoulos B."/>
            <person name="Lipzen A."/>
            <person name="Chen C."/>
            <person name="Yan M."/>
            <person name="Daum C."/>
            <person name="Ng V."/>
            <person name="Clum A."/>
            <person name="Steindorff A."/>
            <person name="Ohm R.A."/>
            <person name="Martin F."/>
            <person name="Silar P."/>
            <person name="Natvig D.O."/>
            <person name="Lalanne C."/>
            <person name="Gautier V."/>
            <person name="Ament-Velasquez S.L."/>
            <person name="Kruys A."/>
            <person name="Hutchinson M.I."/>
            <person name="Powell A.J."/>
            <person name="Barry K."/>
            <person name="Miller A.N."/>
            <person name="Grigoriev I.V."/>
            <person name="Debuchy R."/>
            <person name="Gladieux P."/>
            <person name="Hiltunen Thoren M."/>
            <person name="Johannesson H."/>
        </authorList>
    </citation>
    <scope>NUCLEOTIDE SEQUENCE</scope>
    <source>
        <strain evidence="3">PSN243</strain>
    </source>
</reference>
<evidence type="ECO:0000256" key="2">
    <source>
        <dbReference type="SAM" id="MobiDB-lite"/>
    </source>
</evidence>
<feature type="region of interest" description="Disordered" evidence="2">
    <location>
        <begin position="244"/>
        <end position="329"/>
    </location>
</feature>
<evidence type="ECO:0000256" key="1">
    <source>
        <dbReference type="SAM" id="Coils"/>
    </source>
</evidence>
<keyword evidence="4" id="KW-1185">Reference proteome</keyword>
<feature type="compositionally biased region" description="Polar residues" evidence="2">
    <location>
        <begin position="290"/>
        <end position="302"/>
    </location>
</feature>
<gene>
    <name evidence="3" type="ORF">QBC34DRAFT_376968</name>
</gene>
<feature type="coiled-coil region" evidence="1">
    <location>
        <begin position="166"/>
        <end position="207"/>
    </location>
</feature>
<dbReference type="AlphaFoldDB" id="A0AAV9GX32"/>
<dbReference type="Proteomes" id="UP001321760">
    <property type="component" value="Unassembled WGS sequence"/>
</dbReference>
<evidence type="ECO:0000313" key="3">
    <source>
        <dbReference type="EMBL" id="KAK4452996.1"/>
    </source>
</evidence>
<comment type="caution">
    <text evidence="3">The sequence shown here is derived from an EMBL/GenBank/DDBJ whole genome shotgun (WGS) entry which is preliminary data.</text>
</comment>
<protein>
    <submittedName>
        <fullName evidence="3">Uncharacterized protein</fullName>
    </submittedName>
</protein>
<dbReference type="EMBL" id="MU865922">
    <property type="protein sequence ID" value="KAK4452996.1"/>
    <property type="molecule type" value="Genomic_DNA"/>
</dbReference>
<keyword evidence="1" id="KW-0175">Coiled coil</keyword>
<name>A0AAV9GX32_9PEZI</name>